<dbReference type="InterPro" id="IPR036965">
    <property type="entry name" value="Terpene_synth_N_sf"/>
</dbReference>
<gene>
    <name evidence="4" type="ORF">L1049_012554</name>
</gene>
<protein>
    <recommendedName>
        <fullName evidence="3">Terpene synthase N-terminal domain-containing protein</fullName>
    </recommendedName>
</protein>
<dbReference type="InterPro" id="IPR050148">
    <property type="entry name" value="Terpene_synthase-like"/>
</dbReference>
<name>A0AAP0R4I4_LIQFO</name>
<keyword evidence="5" id="KW-1185">Reference proteome</keyword>
<dbReference type="EMBL" id="JBBPBK010000269">
    <property type="protein sequence ID" value="KAK9265981.1"/>
    <property type="molecule type" value="Genomic_DNA"/>
</dbReference>
<dbReference type="SUPFAM" id="SSF48576">
    <property type="entry name" value="Terpenoid synthases"/>
    <property type="match status" value="1"/>
</dbReference>
<evidence type="ECO:0000313" key="5">
    <source>
        <dbReference type="Proteomes" id="UP001415857"/>
    </source>
</evidence>
<keyword evidence="2" id="KW-0456">Lyase</keyword>
<comment type="caution">
    <text evidence="4">The sequence shown here is derived from an EMBL/GenBank/DDBJ whole genome shotgun (WGS) entry which is preliminary data.</text>
</comment>
<evidence type="ECO:0000313" key="4">
    <source>
        <dbReference type="EMBL" id="KAK9265981.1"/>
    </source>
</evidence>
<dbReference type="InterPro" id="IPR001906">
    <property type="entry name" value="Terpene_synth_N"/>
</dbReference>
<reference evidence="4 5" key="1">
    <citation type="journal article" date="2024" name="Plant J.">
        <title>Genome sequences and population genomics reveal climatic adaptation and genomic divergence between two closely related sweetgum species.</title>
        <authorList>
            <person name="Xu W.Q."/>
            <person name="Ren C.Q."/>
            <person name="Zhang X.Y."/>
            <person name="Comes H.P."/>
            <person name="Liu X.H."/>
            <person name="Li Y.G."/>
            <person name="Kettle C.J."/>
            <person name="Jalonen R."/>
            <person name="Gaisberger H."/>
            <person name="Ma Y.Z."/>
            <person name="Qiu Y.X."/>
        </authorList>
    </citation>
    <scope>NUCLEOTIDE SEQUENCE [LARGE SCALE GENOMIC DNA]</scope>
    <source>
        <strain evidence="4">Hangzhou</strain>
    </source>
</reference>
<evidence type="ECO:0000259" key="3">
    <source>
        <dbReference type="Pfam" id="PF01397"/>
    </source>
</evidence>
<dbReference type="SUPFAM" id="SSF48239">
    <property type="entry name" value="Terpenoid cyclases/Protein prenyltransferases"/>
    <property type="match status" value="1"/>
</dbReference>
<feature type="domain" description="Terpene synthase N-terminal" evidence="3">
    <location>
        <begin position="8"/>
        <end position="82"/>
    </location>
</feature>
<proteinExistence type="predicted"/>
<dbReference type="AlphaFoldDB" id="A0AAP0R4I4"/>
<dbReference type="PANTHER" id="PTHR31225:SF221">
    <property type="entry name" value="(-)-GERMACRENE D SYNTHASE"/>
    <property type="match status" value="1"/>
</dbReference>
<dbReference type="InterPro" id="IPR008949">
    <property type="entry name" value="Isoprenoid_synthase_dom_sf"/>
</dbReference>
<dbReference type="PANTHER" id="PTHR31225">
    <property type="entry name" value="OS04G0344100 PROTEIN-RELATED"/>
    <property type="match status" value="1"/>
</dbReference>
<comment type="cofactor">
    <cofactor evidence="1">
        <name>Mg(2+)</name>
        <dbReference type="ChEBI" id="CHEBI:18420"/>
    </cofactor>
</comment>
<dbReference type="GO" id="GO:0016114">
    <property type="term" value="P:terpenoid biosynthetic process"/>
    <property type="evidence" value="ECO:0007669"/>
    <property type="project" value="InterPro"/>
</dbReference>
<dbReference type="InterPro" id="IPR008930">
    <property type="entry name" value="Terpenoid_cyclase/PrenylTrfase"/>
</dbReference>
<dbReference type="Proteomes" id="UP001415857">
    <property type="component" value="Unassembled WGS sequence"/>
</dbReference>
<dbReference type="Gene3D" id="1.50.10.130">
    <property type="entry name" value="Terpene synthase, N-terminal domain"/>
    <property type="match status" value="1"/>
</dbReference>
<accession>A0AAP0R4I4</accession>
<organism evidence="4 5">
    <name type="scientific">Liquidambar formosana</name>
    <name type="common">Formosan gum</name>
    <dbReference type="NCBI Taxonomy" id="63359"/>
    <lineage>
        <taxon>Eukaryota</taxon>
        <taxon>Viridiplantae</taxon>
        <taxon>Streptophyta</taxon>
        <taxon>Embryophyta</taxon>
        <taxon>Tracheophyta</taxon>
        <taxon>Spermatophyta</taxon>
        <taxon>Magnoliopsida</taxon>
        <taxon>eudicotyledons</taxon>
        <taxon>Gunneridae</taxon>
        <taxon>Pentapetalae</taxon>
        <taxon>Saxifragales</taxon>
        <taxon>Altingiaceae</taxon>
        <taxon>Liquidambar</taxon>
    </lineage>
</organism>
<dbReference type="GO" id="GO:0010333">
    <property type="term" value="F:terpene synthase activity"/>
    <property type="evidence" value="ECO:0007669"/>
    <property type="project" value="InterPro"/>
</dbReference>
<sequence length="136" mass="15695">MCLMCWVHVDANVFNKFKDKKGNFFNSTIGDVRGMLNLYEATHLRVHGEDVLDQALAFCTTRLQSVATQLSSPLATQVIHALKQPIHKGMPRVEAKQYISFYQQEDSHDETLLKLAKLDFNRLQKIYHKELCEITK</sequence>
<dbReference type="Pfam" id="PF01397">
    <property type="entry name" value="Terpene_synth"/>
    <property type="match status" value="1"/>
</dbReference>
<evidence type="ECO:0000256" key="1">
    <source>
        <dbReference type="ARBA" id="ARBA00001946"/>
    </source>
</evidence>
<evidence type="ECO:0000256" key="2">
    <source>
        <dbReference type="ARBA" id="ARBA00023239"/>
    </source>
</evidence>